<evidence type="ECO:0000313" key="1">
    <source>
        <dbReference type="EMBL" id="KAH0456008.1"/>
    </source>
</evidence>
<dbReference type="AlphaFoldDB" id="A0AAV7GK48"/>
<reference evidence="1 2" key="1">
    <citation type="journal article" date="2021" name="Hortic Res">
        <title>Chromosome-scale assembly of the Dendrobium chrysotoxum genome enhances the understanding of orchid evolution.</title>
        <authorList>
            <person name="Zhang Y."/>
            <person name="Zhang G.Q."/>
            <person name="Zhang D."/>
            <person name="Liu X.D."/>
            <person name="Xu X.Y."/>
            <person name="Sun W.H."/>
            <person name="Yu X."/>
            <person name="Zhu X."/>
            <person name="Wang Z.W."/>
            <person name="Zhao X."/>
            <person name="Zhong W.Y."/>
            <person name="Chen H."/>
            <person name="Yin W.L."/>
            <person name="Huang T."/>
            <person name="Niu S.C."/>
            <person name="Liu Z.J."/>
        </authorList>
    </citation>
    <scope>NUCLEOTIDE SEQUENCE [LARGE SCALE GENOMIC DNA]</scope>
    <source>
        <strain evidence="1">Lindl</strain>
    </source>
</reference>
<name>A0AAV7GK48_DENCH</name>
<accession>A0AAV7GK48</accession>
<comment type="caution">
    <text evidence="1">The sequence shown here is derived from an EMBL/GenBank/DDBJ whole genome shotgun (WGS) entry which is preliminary data.</text>
</comment>
<dbReference type="Proteomes" id="UP000775213">
    <property type="component" value="Unassembled WGS sequence"/>
</dbReference>
<protein>
    <submittedName>
        <fullName evidence="1">Uncharacterized protein</fullName>
    </submittedName>
</protein>
<keyword evidence="2" id="KW-1185">Reference proteome</keyword>
<proteinExistence type="predicted"/>
<evidence type="ECO:0000313" key="2">
    <source>
        <dbReference type="Proteomes" id="UP000775213"/>
    </source>
</evidence>
<sequence>MGVSIKEVVGLGLRVYTGTDNDGYDESVNAKHPGHNYRHDRLHHQFGSHNPHRSHAHTALRRAVRRPHACQKYKRLLDPDRDKIEGQRRC</sequence>
<dbReference type="EMBL" id="JAGFBR010000013">
    <property type="protein sequence ID" value="KAH0456008.1"/>
    <property type="molecule type" value="Genomic_DNA"/>
</dbReference>
<organism evidence="1 2">
    <name type="scientific">Dendrobium chrysotoxum</name>
    <name type="common">Orchid</name>
    <dbReference type="NCBI Taxonomy" id="161865"/>
    <lineage>
        <taxon>Eukaryota</taxon>
        <taxon>Viridiplantae</taxon>
        <taxon>Streptophyta</taxon>
        <taxon>Embryophyta</taxon>
        <taxon>Tracheophyta</taxon>
        <taxon>Spermatophyta</taxon>
        <taxon>Magnoliopsida</taxon>
        <taxon>Liliopsida</taxon>
        <taxon>Asparagales</taxon>
        <taxon>Orchidaceae</taxon>
        <taxon>Epidendroideae</taxon>
        <taxon>Malaxideae</taxon>
        <taxon>Dendrobiinae</taxon>
        <taxon>Dendrobium</taxon>
    </lineage>
</organism>
<gene>
    <name evidence="1" type="ORF">IEQ34_013915</name>
</gene>